<organism evidence="2 3">
    <name type="scientific">Salinivibrio phage CW02</name>
    <dbReference type="NCBI Taxonomy" id="1161935"/>
    <lineage>
        <taxon>Viruses</taxon>
        <taxon>Duplodnaviria</taxon>
        <taxon>Heunggongvirae</taxon>
        <taxon>Uroviricota</taxon>
        <taxon>Caudoviricetes</taxon>
        <taxon>Zobellviridae</taxon>
        <taxon>Salinovirus</taxon>
        <taxon>Salinovirus utanense</taxon>
    </lineage>
</organism>
<evidence type="ECO:0000313" key="2">
    <source>
        <dbReference type="EMBL" id="AFE86236.1"/>
    </source>
</evidence>
<sequence length="503" mass="56169">MNKKTVSKATTETLEVGKLYMGYSAQSRKLSSNGRAGVVCQFEGFTDDGKVRVNTYYSRTDAEPVKHRVNMARIDERSDCYLIPLNELIEAGAVEFHLNGRFPESKPRTSPRMLQLVEDGTPRLDVFNVMSSDEASAIGGLQTAHILCGQTQDGEFTNASVIQTRQVNDLLSYLASEEEKRKRELEEKRAQIAALKEGGVRLMRGKPENGELLKTLEPFRKDLVAEGVSRRGATAFFSSVKLNEKGSSEYVRHLDTGACHAGLRECEGADYILTDVRKGSERHWELQKQLIDAGHFNVLLKFMDYLANRSPYSVAVETKDAQDIWDSGWVISTEHPSNLISSLCTATRHVWEYPARCYAFAKMVEKGVDEDIAFVACLAASGSPWKGKLNFQGSCVEHTALKFDSMQDTDIVSFCMGNMPNANKTLKEDRDYARPNRVWSLFCPSSEGDFPKGGSSLIESLRKMPEQKQEKSLNPFVTSKTSADKAIDYAVRACNKWVEDLGV</sequence>
<proteinExistence type="predicted"/>
<evidence type="ECO:0000313" key="3">
    <source>
        <dbReference type="Proteomes" id="UP000004791"/>
    </source>
</evidence>
<dbReference type="EMBL" id="JQ446452">
    <property type="protein sequence ID" value="AFE86236.1"/>
    <property type="molecule type" value="Genomic_DNA"/>
</dbReference>
<reference evidence="2 3" key="1">
    <citation type="journal article" date="2012" name="J. Virol.">
        <title>Sequence and structural characterization of great salt lake bacteriophage CW02, a member of the T7-like supergroup.</title>
        <authorList>
            <person name="Shen P.S."/>
            <person name="Domek M.J."/>
            <person name="Sanz-Garcia E."/>
            <person name="Makaju A."/>
            <person name="Taylor R.M."/>
            <person name="Hoggan R."/>
            <person name="Culumber M.D."/>
            <person name="Oberg C.J."/>
            <person name="Breakwell D.P."/>
            <person name="Prince J.T."/>
            <person name="Belnap D.M."/>
        </authorList>
    </citation>
    <scope>NUCLEOTIDE SEQUENCE [LARGE SCALE GENOMIC DNA]</scope>
</reference>
<dbReference type="Proteomes" id="UP000004791">
    <property type="component" value="Segment"/>
</dbReference>
<dbReference type="GeneID" id="14016755"/>
<keyword evidence="3" id="KW-1185">Reference proteome</keyword>
<accession>H9D1J4</accession>
<name>H9D1J4_9CAUD</name>
<dbReference type="KEGG" id="vg:14016755"/>
<dbReference type="RefSeq" id="YP_007010581.1">
    <property type="nucleotide sequence ID" value="NC_019540.1"/>
</dbReference>
<evidence type="ECO:0000256" key="1">
    <source>
        <dbReference type="SAM" id="Coils"/>
    </source>
</evidence>
<keyword evidence="1" id="KW-0175">Coiled coil</keyword>
<feature type="coiled-coil region" evidence="1">
    <location>
        <begin position="168"/>
        <end position="198"/>
    </location>
</feature>
<protein>
    <submittedName>
        <fullName evidence="2">Uncharacterized protein</fullName>
    </submittedName>
</protein>